<dbReference type="Pfam" id="PF04773">
    <property type="entry name" value="FecR"/>
    <property type="match status" value="1"/>
</dbReference>
<comment type="caution">
    <text evidence="4">The sequence shown here is derived from an EMBL/GenBank/DDBJ whole genome shotgun (WGS) entry which is preliminary data.</text>
</comment>
<keyword evidence="1" id="KW-0472">Membrane</keyword>
<dbReference type="Pfam" id="PF16344">
    <property type="entry name" value="FecR_C"/>
    <property type="match status" value="1"/>
</dbReference>
<evidence type="ECO:0000256" key="1">
    <source>
        <dbReference type="SAM" id="Phobius"/>
    </source>
</evidence>
<dbReference type="Proteomes" id="UP000219559">
    <property type="component" value="Unassembled WGS sequence"/>
</dbReference>
<gene>
    <name evidence="4" type="ORF">B7P33_09410</name>
</gene>
<dbReference type="InterPro" id="IPR012373">
    <property type="entry name" value="Ferrdict_sens_TM"/>
</dbReference>
<dbReference type="PIRSF" id="PIRSF018266">
    <property type="entry name" value="FecR"/>
    <property type="match status" value="1"/>
</dbReference>
<proteinExistence type="predicted"/>
<dbReference type="InterPro" id="IPR032508">
    <property type="entry name" value="FecR_C"/>
</dbReference>
<evidence type="ECO:0000259" key="3">
    <source>
        <dbReference type="Pfam" id="PF16344"/>
    </source>
</evidence>
<dbReference type="PANTHER" id="PTHR30273">
    <property type="entry name" value="PERIPLASMIC SIGNAL SENSOR AND SIGMA FACTOR ACTIVATOR FECR-RELATED"/>
    <property type="match status" value="1"/>
</dbReference>
<feature type="domain" description="FecR protein" evidence="2">
    <location>
        <begin position="98"/>
        <end position="190"/>
    </location>
</feature>
<name>A0A2A4G941_9FLAO</name>
<dbReference type="GO" id="GO:0016989">
    <property type="term" value="F:sigma factor antagonist activity"/>
    <property type="evidence" value="ECO:0007669"/>
    <property type="project" value="TreeGrafter"/>
</dbReference>
<dbReference type="AlphaFoldDB" id="A0A2A4G941"/>
<dbReference type="Gene3D" id="2.60.120.1440">
    <property type="match status" value="1"/>
</dbReference>
<keyword evidence="1" id="KW-0812">Transmembrane</keyword>
<organism evidence="4 5">
    <name type="scientific">Sediminicola luteus</name>
    <dbReference type="NCBI Taxonomy" id="319238"/>
    <lineage>
        <taxon>Bacteria</taxon>
        <taxon>Pseudomonadati</taxon>
        <taxon>Bacteroidota</taxon>
        <taxon>Flavobacteriia</taxon>
        <taxon>Flavobacteriales</taxon>
        <taxon>Flavobacteriaceae</taxon>
        <taxon>Sediminicola</taxon>
    </lineage>
</organism>
<accession>A0A2A4G941</accession>
<keyword evidence="1" id="KW-1133">Transmembrane helix</keyword>
<evidence type="ECO:0000313" key="5">
    <source>
        <dbReference type="Proteomes" id="UP000219559"/>
    </source>
</evidence>
<dbReference type="Gene3D" id="3.55.50.30">
    <property type="match status" value="1"/>
</dbReference>
<dbReference type="EMBL" id="NBWU01000003">
    <property type="protein sequence ID" value="PCE64490.1"/>
    <property type="molecule type" value="Genomic_DNA"/>
</dbReference>
<feature type="domain" description="Protein FecR C-terminal" evidence="3">
    <location>
        <begin position="232"/>
        <end position="294"/>
    </location>
</feature>
<keyword evidence="5" id="KW-1185">Reference proteome</keyword>
<evidence type="ECO:0000313" key="4">
    <source>
        <dbReference type="EMBL" id="PCE64490.1"/>
    </source>
</evidence>
<dbReference type="InterPro" id="IPR006860">
    <property type="entry name" value="FecR"/>
</dbReference>
<feature type="transmembrane region" description="Helical" evidence="1">
    <location>
        <begin position="75"/>
        <end position="93"/>
    </location>
</feature>
<dbReference type="OrthoDB" id="1097347at2"/>
<protein>
    <submittedName>
        <fullName evidence="4">Uncharacterized protein</fullName>
    </submittedName>
</protein>
<evidence type="ECO:0000259" key="2">
    <source>
        <dbReference type="Pfam" id="PF04773"/>
    </source>
</evidence>
<dbReference type="PANTHER" id="PTHR30273:SF2">
    <property type="entry name" value="PROTEIN FECR"/>
    <property type="match status" value="1"/>
</dbReference>
<sequence length="303" mass="33183">MNEDLLHKWLNNELNDTERQAFVKSDAFAAYGKIAKEASALRGAEFDADTAFAAIKAKRHATNPGKVVRMPALGTLLKIAAVLVVALGTFFYLNNGDDTYSTDLAETLEVRLPDTSEVRLNAGSELAYDAKNWANVRELKLSGEAYFKVAKGKKFTVHTQAGAVSVLGTQFNVRERNGHFEVVCYEGLVQVDHKGEQIKLSAGQGFRALVGDASVALTQTESGPSWIQKESSFESWPLAQVLAELERQYDISVATENVDPQARFSGSFTHTDLDLALKSIAAPFNLTYTQSQGKVRLYAQSNP</sequence>
<dbReference type="RefSeq" id="WP_097440611.1">
    <property type="nucleotide sequence ID" value="NZ_KZ300476.1"/>
</dbReference>
<reference evidence="4 5" key="1">
    <citation type="submission" date="2017-04" db="EMBL/GenBank/DDBJ databases">
        <title>A new member of the family Flavobacteriaceae isolated from ascidians.</title>
        <authorList>
            <person name="Chen L."/>
        </authorList>
    </citation>
    <scope>NUCLEOTIDE SEQUENCE [LARGE SCALE GENOMIC DNA]</scope>
    <source>
        <strain evidence="4 5">HQA918</strain>
    </source>
</reference>